<reference evidence="2" key="1">
    <citation type="submission" date="2023-01" db="EMBL/GenBank/DDBJ databases">
        <title>The chitinases involved in constricting ring structure development in the nematode-trapping fungus Drechslerella dactyloides.</title>
        <authorList>
            <person name="Wang R."/>
            <person name="Zhang L."/>
            <person name="Tang P."/>
            <person name="Li S."/>
            <person name="Liang L."/>
        </authorList>
    </citation>
    <scope>NUCLEOTIDE SEQUENCE</scope>
    <source>
        <strain evidence="2">YMF1.00031</strain>
    </source>
</reference>
<evidence type="ECO:0000313" key="2">
    <source>
        <dbReference type="EMBL" id="KAJ6259986.1"/>
    </source>
</evidence>
<name>A0AAD6IWV8_DREDA</name>
<accession>A0AAD6IWV8</accession>
<dbReference type="EMBL" id="JAQGDS010000006">
    <property type="protein sequence ID" value="KAJ6259986.1"/>
    <property type="molecule type" value="Genomic_DNA"/>
</dbReference>
<feature type="region of interest" description="Disordered" evidence="1">
    <location>
        <begin position="1"/>
        <end position="71"/>
    </location>
</feature>
<protein>
    <submittedName>
        <fullName evidence="2">Uncharacterized protein</fullName>
    </submittedName>
</protein>
<gene>
    <name evidence="2" type="ORF">Dda_5630</name>
</gene>
<keyword evidence="3" id="KW-1185">Reference proteome</keyword>
<feature type="compositionally biased region" description="Basic and acidic residues" evidence="1">
    <location>
        <begin position="12"/>
        <end position="23"/>
    </location>
</feature>
<sequence length="71" mass="8186">MAMWRAARRKPARDEGEMSREDEVVTGGFSERGSKQRRRQQNQNNSRDAKDLKLEAHPAEQDGAIERESTE</sequence>
<feature type="compositionally biased region" description="Basic residues" evidence="1">
    <location>
        <begin position="1"/>
        <end position="11"/>
    </location>
</feature>
<dbReference type="AlphaFoldDB" id="A0AAD6IWV8"/>
<dbReference type="Proteomes" id="UP001221413">
    <property type="component" value="Unassembled WGS sequence"/>
</dbReference>
<organism evidence="2 3">
    <name type="scientific">Drechslerella dactyloides</name>
    <name type="common">Nematode-trapping fungus</name>
    <name type="synonym">Arthrobotrys dactyloides</name>
    <dbReference type="NCBI Taxonomy" id="74499"/>
    <lineage>
        <taxon>Eukaryota</taxon>
        <taxon>Fungi</taxon>
        <taxon>Dikarya</taxon>
        <taxon>Ascomycota</taxon>
        <taxon>Pezizomycotina</taxon>
        <taxon>Orbiliomycetes</taxon>
        <taxon>Orbiliales</taxon>
        <taxon>Orbiliaceae</taxon>
        <taxon>Drechslerella</taxon>
    </lineage>
</organism>
<proteinExistence type="predicted"/>
<comment type="caution">
    <text evidence="2">The sequence shown here is derived from an EMBL/GenBank/DDBJ whole genome shotgun (WGS) entry which is preliminary data.</text>
</comment>
<evidence type="ECO:0000256" key="1">
    <source>
        <dbReference type="SAM" id="MobiDB-lite"/>
    </source>
</evidence>
<feature type="compositionally biased region" description="Basic and acidic residues" evidence="1">
    <location>
        <begin position="47"/>
        <end position="71"/>
    </location>
</feature>
<evidence type="ECO:0000313" key="3">
    <source>
        <dbReference type="Proteomes" id="UP001221413"/>
    </source>
</evidence>